<accession>A0A2K2CVE5</accession>
<dbReference type="Gramene" id="PNT66002">
    <property type="protein sequence ID" value="PNT66002"/>
    <property type="gene ID" value="BRADI_3g05632v3"/>
</dbReference>
<dbReference type="STRING" id="15368.A0A2K2CVE5"/>
<evidence type="ECO:0000256" key="1">
    <source>
        <dbReference type="SAM" id="MobiDB-lite"/>
    </source>
</evidence>
<gene>
    <name evidence="2" type="ORF">BRADI_3g05632v3</name>
</gene>
<dbReference type="FunCoup" id="A0A2K2CVE5">
    <property type="interactions" value="15"/>
</dbReference>
<feature type="region of interest" description="Disordered" evidence="1">
    <location>
        <begin position="101"/>
        <end position="121"/>
    </location>
</feature>
<evidence type="ECO:0000313" key="2">
    <source>
        <dbReference type="EMBL" id="PNT66002.1"/>
    </source>
</evidence>
<feature type="compositionally biased region" description="Basic residues" evidence="1">
    <location>
        <begin position="111"/>
        <end position="121"/>
    </location>
</feature>
<evidence type="ECO:0000313" key="3">
    <source>
        <dbReference type="EnsemblPlants" id="PNT66002"/>
    </source>
</evidence>
<reference evidence="3" key="3">
    <citation type="submission" date="2018-08" db="UniProtKB">
        <authorList>
            <consortium name="EnsemblPlants"/>
        </authorList>
    </citation>
    <scope>IDENTIFICATION</scope>
    <source>
        <strain evidence="3">cv. Bd21</strain>
    </source>
</reference>
<reference evidence="2" key="2">
    <citation type="submission" date="2017-06" db="EMBL/GenBank/DDBJ databases">
        <title>WGS assembly of Brachypodium distachyon.</title>
        <authorList>
            <consortium name="The International Brachypodium Initiative"/>
            <person name="Lucas S."/>
            <person name="Harmon-Smith M."/>
            <person name="Lail K."/>
            <person name="Tice H."/>
            <person name="Grimwood J."/>
            <person name="Bruce D."/>
            <person name="Barry K."/>
            <person name="Shu S."/>
            <person name="Lindquist E."/>
            <person name="Wang M."/>
            <person name="Pitluck S."/>
            <person name="Vogel J.P."/>
            <person name="Garvin D.F."/>
            <person name="Mockler T.C."/>
            <person name="Schmutz J."/>
            <person name="Rokhsar D."/>
            <person name="Bevan M.W."/>
        </authorList>
    </citation>
    <scope>NUCLEOTIDE SEQUENCE</scope>
    <source>
        <strain evidence="2">Bd21</strain>
    </source>
</reference>
<dbReference type="EnsemblPlants" id="PNT66002">
    <property type="protein sequence ID" value="PNT66002"/>
    <property type="gene ID" value="BRADI_3g05632v3"/>
</dbReference>
<protein>
    <recommendedName>
        <fullName evidence="5">Gamma-tubulin complex component</fullName>
    </recommendedName>
</protein>
<dbReference type="AlphaFoldDB" id="A0A2K2CVE5"/>
<dbReference type="PANTHER" id="PTHR48237">
    <property type="entry name" value="GAMMA-TUBULIN COMPLEX COMPONENT"/>
    <property type="match status" value="1"/>
</dbReference>
<dbReference type="Proteomes" id="UP000008810">
    <property type="component" value="Chromosome 3"/>
</dbReference>
<name>A0A2K2CVE5_BRADI</name>
<dbReference type="OrthoDB" id="1417760at2759"/>
<sequence>MGDQDEDDERWLTALSEPELDFLIRLKKLAATRAKTAGHPHLADQFDLRTLRALEVVLLGSFKERLKETSVDPNILDRLALSRDADVDSSVISSDLEVFGCTSDQPTQNGVKKKRKQMQDE</sequence>
<evidence type="ECO:0008006" key="5">
    <source>
        <dbReference type="Google" id="ProtNLM"/>
    </source>
</evidence>
<reference evidence="2 3" key="1">
    <citation type="journal article" date="2010" name="Nature">
        <title>Genome sequencing and analysis of the model grass Brachypodium distachyon.</title>
        <authorList>
            <consortium name="International Brachypodium Initiative"/>
        </authorList>
    </citation>
    <scope>NUCLEOTIDE SEQUENCE [LARGE SCALE GENOMIC DNA]</scope>
    <source>
        <strain evidence="2 3">Bd21</strain>
    </source>
</reference>
<evidence type="ECO:0000313" key="4">
    <source>
        <dbReference type="Proteomes" id="UP000008810"/>
    </source>
</evidence>
<dbReference type="EMBL" id="CM000882">
    <property type="protein sequence ID" value="PNT66002.1"/>
    <property type="molecule type" value="Genomic_DNA"/>
</dbReference>
<proteinExistence type="predicted"/>
<dbReference type="PANTHER" id="PTHR48237:SF1">
    <property type="entry name" value="SPC97_SPC98 FAMILY OF SPINDLE POLE BODY (SBP) COMPONENT"/>
    <property type="match status" value="1"/>
</dbReference>
<organism evidence="2">
    <name type="scientific">Brachypodium distachyon</name>
    <name type="common">Purple false brome</name>
    <name type="synonym">Trachynia distachya</name>
    <dbReference type="NCBI Taxonomy" id="15368"/>
    <lineage>
        <taxon>Eukaryota</taxon>
        <taxon>Viridiplantae</taxon>
        <taxon>Streptophyta</taxon>
        <taxon>Embryophyta</taxon>
        <taxon>Tracheophyta</taxon>
        <taxon>Spermatophyta</taxon>
        <taxon>Magnoliopsida</taxon>
        <taxon>Liliopsida</taxon>
        <taxon>Poales</taxon>
        <taxon>Poaceae</taxon>
        <taxon>BOP clade</taxon>
        <taxon>Pooideae</taxon>
        <taxon>Stipodae</taxon>
        <taxon>Brachypodieae</taxon>
        <taxon>Brachypodium</taxon>
    </lineage>
</organism>
<dbReference type="InParanoid" id="A0A2K2CVE5"/>
<keyword evidence="4" id="KW-1185">Reference proteome</keyword>